<evidence type="ECO:0000313" key="3">
    <source>
        <dbReference type="Proteomes" id="UP000230709"/>
    </source>
</evidence>
<gene>
    <name evidence="2" type="ORF">CQW49_22100</name>
</gene>
<reference evidence="3" key="1">
    <citation type="submission" date="2017-10" db="EMBL/GenBank/DDBJ databases">
        <title>Completed PacBio SMRT sequence of Methylosinus trichosporium OB3b reveals presence of a third large plasmid.</title>
        <authorList>
            <person name="Charles T.C."/>
            <person name="Lynch M.D.J."/>
            <person name="Heil J.R."/>
            <person name="Cheng J."/>
        </authorList>
    </citation>
    <scope>NUCLEOTIDE SEQUENCE [LARGE SCALE GENOMIC DNA]</scope>
    <source>
        <strain evidence="3">OB3b</strain>
        <plasmid evidence="3">pob3b1</plasmid>
    </source>
</reference>
<name>A0A2D2D6U1_METT3</name>
<protein>
    <recommendedName>
        <fullName evidence="4">PepSY domain-containing protein</fullName>
    </recommendedName>
</protein>
<keyword evidence="1" id="KW-0472">Membrane</keyword>
<keyword evidence="3" id="KW-1185">Reference proteome</keyword>
<dbReference type="PANTHER" id="PTHR34219:SF6">
    <property type="entry name" value="BLR3280 PROTEIN"/>
    <property type="match status" value="1"/>
</dbReference>
<geneLocation type="plasmid" evidence="3">
    <name>pob3b1</name>
</geneLocation>
<feature type="transmembrane region" description="Helical" evidence="1">
    <location>
        <begin position="282"/>
        <end position="303"/>
    </location>
</feature>
<dbReference type="Proteomes" id="UP000230709">
    <property type="component" value="Plasmid pOB3b1"/>
</dbReference>
<dbReference type="Pfam" id="PF03929">
    <property type="entry name" value="PepSY_TM"/>
    <property type="match status" value="1"/>
</dbReference>
<dbReference type="EMBL" id="CP023738">
    <property type="protein sequence ID" value="ATQ70675.1"/>
    <property type="molecule type" value="Genomic_DNA"/>
</dbReference>
<evidence type="ECO:0000313" key="2">
    <source>
        <dbReference type="EMBL" id="ATQ70675.1"/>
    </source>
</evidence>
<organism evidence="2 3">
    <name type="scientific">Methylosinus trichosporium (strain ATCC 35070 / NCIMB 11131 / UNIQEM 75 / OB3b)</name>
    <dbReference type="NCBI Taxonomy" id="595536"/>
    <lineage>
        <taxon>Bacteria</taxon>
        <taxon>Pseudomonadati</taxon>
        <taxon>Pseudomonadota</taxon>
        <taxon>Alphaproteobacteria</taxon>
        <taxon>Hyphomicrobiales</taxon>
        <taxon>Methylocystaceae</taxon>
        <taxon>Methylosinus</taxon>
    </lineage>
</organism>
<dbReference type="STRING" id="595536.GCA_000178815_00288"/>
<proteinExistence type="predicted"/>
<evidence type="ECO:0000256" key="1">
    <source>
        <dbReference type="SAM" id="Phobius"/>
    </source>
</evidence>
<feature type="transmembrane region" description="Helical" evidence="1">
    <location>
        <begin position="238"/>
        <end position="261"/>
    </location>
</feature>
<keyword evidence="1" id="KW-0812">Transmembrane</keyword>
<evidence type="ECO:0008006" key="4">
    <source>
        <dbReference type="Google" id="ProtNLM"/>
    </source>
</evidence>
<keyword evidence="1" id="KW-1133">Transmembrane helix</keyword>
<accession>A0A2D2D6U1</accession>
<dbReference type="KEGG" id="mtw:CQW49_22100"/>
<feature type="transmembrane region" description="Helical" evidence="1">
    <location>
        <begin position="490"/>
        <end position="510"/>
    </location>
</feature>
<feature type="transmembrane region" description="Helical" evidence="1">
    <location>
        <begin position="39"/>
        <end position="63"/>
    </location>
</feature>
<dbReference type="PANTHER" id="PTHR34219">
    <property type="entry name" value="IRON-REGULATED INNER MEMBRANE PROTEIN-RELATED"/>
    <property type="match status" value="1"/>
</dbReference>
<keyword evidence="2" id="KW-0614">Plasmid</keyword>
<dbReference type="InterPro" id="IPR005625">
    <property type="entry name" value="PepSY-ass_TM"/>
</dbReference>
<dbReference type="AlphaFoldDB" id="A0A2D2D6U1"/>
<sequence>MRRDDTRTFQLPRDARSLADPRYEESIGPMNSLIFLHRWIGVVLALFMLVWFSTGLVIAFLAAPPITRAQQLAHAESLAPETGWLSLGDALEARARSGRHGEEDGVVAEGRLVRVAGAPVWLIENQFGRRSAISALDGVPIVFSPEQARRIADLWAEGADLVYSGSEEAPVGVRNAETLRPFHRFSARDGREIVVSARTGEVVQSATRSERALIYAGNWLHLFRWLDLVGAGDYRRAALSWAGFFAAAAALTGVILGFAKWRPGFFGRPTYSRGRTQPYREFFFAYHFWAGLIGGVFALLWAASGFFSTNPGQIFSQPTPSPEEVARYRSVGGVGAMASATSANVATLAPETVALSWSRIGDDAVLLAVSRDGERRALETGRTKAAFGEDALAAAVARLAGATPIAGRELLIDYDSYYYPNHHQSRIDKPLPVLRVDLADAGGTSLYIDPVDGRLLAKFDASRRVYRWLYSAVHHWDFGPFQNQWLWNGWMALWVFFGLALSTTAVVLAWRRLRRSIPQRERRALAAQKA</sequence>